<name>A0A6V8HP55_TALPI</name>
<evidence type="ECO:0000313" key="3">
    <source>
        <dbReference type="Proteomes" id="UP000053095"/>
    </source>
</evidence>
<dbReference type="Proteomes" id="UP000053095">
    <property type="component" value="Unassembled WGS sequence"/>
</dbReference>
<accession>A0A6V8HP55</accession>
<reference evidence="3" key="1">
    <citation type="journal article" date="2015" name="Genome Announc.">
        <title>Draft genome sequence of Talaromyces cellulolyticus strain Y-94, a source of lignocellulosic biomass-degrading enzymes.</title>
        <authorList>
            <person name="Fujii T."/>
            <person name="Koike H."/>
            <person name="Sawayama S."/>
            <person name="Yano S."/>
            <person name="Inoue H."/>
        </authorList>
    </citation>
    <scope>NUCLEOTIDE SEQUENCE [LARGE SCALE GENOMIC DNA]</scope>
    <source>
        <strain evidence="3">Y-94</strain>
    </source>
</reference>
<gene>
    <name evidence="2" type="ORF">TCE0_060f18749</name>
</gene>
<dbReference type="AlphaFoldDB" id="A0A6V8HP55"/>
<sequence>MAFNLSKFSMRDREGQTISTGFMGTTNYALWEVLEEHYNPARHDITGIFKALRYDDYTNEMTECVVMICEQLNPGLLDNSEQNMEEDQSLHESSSSCSTRYWENRVIFDTCFNPYDNGNFIENCAEVQNHSGVFPGGYRHLFAATVPSGSRPISKLMEDGWDVDYFVAIRLGLSKLLLFDNNGNSSAAAAASSGDDFIFNDLTEDKIWFSPENQHVWVADNTLSGWYAHQSEAGQRMKRQRQLEKRIRGGSNNSTDPQKEFEEFWAGFVKRWLRLAQLTENDVNMEKISPFQQQLCLRHRDNSSNNANGHGLSAFSDSSTVPSPASDKEWTMVGDGN</sequence>
<keyword evidence="3" id="KW-1185">Reference proteome</keyword>
<dbReference type="EMBL" id="DF933856">
    <property type="protein sequence ID" value="GAM43715.1"/>
    <property type="molecule type" value="Genomic_DNA"/>
</dbReference>
<comment type="caution">
    <text evidence="2">The sequence shown here is derived from an EMBL/GenBank/DDBJ whole genome shotgun (WGS) entry which is preliminary data.</text>
</comment>
<evidence type="ECO:0000313" key="2">
    <source>
        <dbReference type="EMBL" id="GAM43715.1"/>
    </source>
</evidence>
<protein>
    <submittedName>
        <fullName evidence="2">Uncharacterized protein</fullName>
    </submittedName>
</protein>
<feature type="region of interest" description="Disordered" evidence="1">
    <location>
        <begin position="307"/>
        <end position="337"/>
    </location>
</feature>
<feature type="region of interest" description="Disordered" evidence="1">
    <location>
        <begin position="234"/>
        <end position="256"/>
    </location>
</feature>
<proteinExistence type="predicted"/>
<organism evidence="2 3">
    <name type="scientific">Talaromyces pinophilus</name>
    <name type="common">Penicillium pinophilum</name>
    <dbReference type="NCBI Taxonomy" id="128442"/>
    <lineage>
        <taxon>Eukaryota</taxon>
        <taxon>Fungi</taxon>
        <taxon>Dikarya</taxon>
        <taxon>Ascomycota</taxon>
        <taxon>Pezizomycotina</taxon>
        <taxon>Eurotiomycetes</taxon>
        <taxon>Eurotiomycetidae</taxon>
        <taxon>Eurotiales</taxon>
        <taxon>Trichocomaceae</taxon>
        <taxon>Talaromyces</taxon>
        <taxon>Talaromyces sect. Talaromyces</taxon>
    </lineage>
</organism>
<evidence type="ECO:0000256" key="1">
    <source>
        <dbReference type="SAM" id="MobiDB-lite"/>
    </source>
</evidence>